<evidence type="ECO:0000313" key="7">
    <source>
        <dbReference type="EnsemblMetazoa" id="XP_050502005.1"/>
    </source>
</evidence>
<feature type="domain" description="Lipase" evidence="6">
    <location>
        <begin position="42"/>
        <end position="268"/>
    </location>
</feature>
<evidence type="ECO:0000256" key="4">
    <source>
        <dbReference type="RuleBase" id="RU004262"/>
    </source>
</evidence>
<evidence type="ECO:0000313" key="8">
    <source>
        <dbReference type="Proteomes" id="UP001652700"/>
    </source>
</evidence>
<dbReference type="PANTHER" id="PTHR11610:SF173">
    <property type="entry name" value="LIPASE DOMAIN-CONTAINING PROTEIN-RELATED"/>
    <property type="match status" value="1"/>
</dbReference>
<dbReference type="RefSeq" id="XP_050502005.1">
    <property type="nucleotide sequence ID" value="XM_050646048.1"/>
</dbReference>
<keyword evidence="5" id="KW-0732">Signal</keyword>
<keyword evidence="8" id="KW-1185">Reference proteome</keyword>
<reference evidence="7" key="1">
    <citation type="submission" date="2025-05" db="UniProtKB">
        <authorList>
            <consortium name="EnsemblMetazoa"/>
        </authorList>
    </citation>
    <scope>IDENTIFICATION</scope>
</reference>
<protein>
    <recommendedName>
        <fullName evidence="6">Lipase domain-containing protein</fullName>
    </recommendedName>
</protein>
<organism evidence="7 8">
    <name type="scientific">Diabrotica virgifera virgifera</name>
    <name type="common">western corn rootworm</name>
    <dbReference type="NCBI Taxonomy" id="50390"/>
    <lineage>
        <taxon>Eukaryota</taxon>
        <taxon>Metazoa</taxon>
        <taxon>Ecdysozoa</taxon>
        <taxon>Arthropoda</taxon>
        <taxon>Hexapoda</taxon>
        <taxon>Insecta</taxon>
        <taxon>Pterygota</taxon>
        <taxon>Neoptera</taxon>
        <taxon>Endopterygota</taxon>
        <taxon>Coleoptera</taxon>
        <taxon>Polyphaga</taxon>
        <taxon>Cucujiformia</taxon>
        <taxon>Chrysomeloidea</taxon>
        <taxon>Chrysomelidae</taxon>
        <taxon>Galerucinae</taxon>
        <taxon>Diabroticina</taxon>
        <taxon>Diabroticites</taxon>
        <taxon>Diabrotica</taxon>
    </lineage>
</organism>
<dbReference type="SUPFAM" id="SSF53474">
    <property type="entry name" value="alpha/beta-Hydrolases"/>
    <property type="match status" value="1"/>
</dbReference>
<dbReference type="Proteomes" id="UP001652700">
    <property type="component" value="Unplaced"/>
</dbReference>
<dbReference type="EnsemblMetazoa" id="XM_050646048.1">
    <property type="protein sequence ID" value="XP_050502005.1"/>
    <property type="gene ID" value="LOC126881661"/>
</dbReference>
<sequence length="326" mass="36438">MNIQLILYLIVLGAVRNSCGLSIANTEAYWRYLPSVDFSLANAQKPDVIYTLLTNSSPDIGTKVTEETSDALIIDKNIPTILICHGWTTDDTSVWYRPLRDEYFKRGLHINIIYLNWSKAGNQTYDIACANCKPVGKFIAQFLIASKVDLCKVHLVGHSLGAQLTGFIGKSIVALTGGKIGRITALDPASPKWNETDMLDSERLTWSDADFVDVIHTDMKLLGFRKPIGHVDFYPNQAKHQPGCPLYEEGRYNCNHARSTLFFIESVGTKVLAKEGLFYEDENGIVTITPKINGKMVLFGQHVDKNSRGVYYLTTNPTKPFLNKIV</sequence>
<name>A0ABM5JVN8_DIAVI</name>
<dbReference type="InterPro" id="IPR029058">
    <property type="entry name" value="AB_hydrolase_fold"/>
</dbReference>
<comment type="similarity">
    <text evidence="2 4">Belongs to the AB hydrolase superfamily. Lipase family.</text>
</comment>
<evidence type="ECO:0000256" key="3">
    <source>
        <dbReference type="ARBA" id="ARBA00022525"/>
    </source>
</evidence>
<dbReference type="Gene3D" id="3.40.50.1820">
    <property type="entry name" value="alpha/beta hydrolase"/>
    <property type="match status" value="1"/>
</dbReference>
<feature type="chain" id="PRO_5045822059" description="Lipase domain-containing protein" evidence="5">
    <location>
        <begin position="21"/>
        <end position="326"/>
    </location>
</feature>
<dbReference type="InterPro" id="IPR000734">
    <property type="entry name" value="TAG_lipase"/>
</dbReference>
<feature type="signal peptide" evidence="5">
    <location>
        <begin position="1"/>
        <end position="20"/>
    </location>
</feature>
<evidence type="ECO:0000256" key="2">
    <source>
        <dbReference type="ARBA" id="ARBA00010701"/>
    </source>
</evidence>
<dbReference type="InterPro" id="IPR013818">
    <property type="entry name" value="Lipase"/>
</dbReference>
<dbReference type="PRINTS" id="PR00821">
    <property type="entry name" value="TAGLIPASE"/>
</dbReference>
<accession>A0ABM5JVN8</accession>
<evidence type="ECO:0000256" key="5">
    <source>
        <dbReference type="SAM" id="SignalP"/>
    </source>
</evidence>
<dbReference type="PANTHER" id="PTHR11610">
    <property type="entry name" value="LIPASE"/>
    <property type="match status" value="1"/>
</dbReference>
<dbReference type="Pfam" id="PF00151">
    <property type="entry name" value="Lipase"/>
    <property type="match status" value="1"/>
</dbReference>
<dbReference type="GeneID" id="126881661"/>
<keyword evidence="3" id="KW-0964">Secreted</keyword>
<evidence type="ECO:0000256" key="1">
    <source>
        <dbReference type="ARBA" id="ARBA00004613"/>
    </source>
</evidence>
<evidence type="ECO:0000259" key="6">
    <source>
        <dbReference type="Pfam" id="PF00151"/>
    </source>
</evidence>
<comment type="subcellular location">
    <subcellularLocation>
        <location evidence="1">Secreted</location>
    </subcellularLocation>
</comment>
<proteinExistence type="inferred from homology"/>